<proteinExistence type="predicted"/>
<evidence type="ECO:0000313" key="4">
    <source>
        <dbReference type="Ensembl" id="ENSMZEP00005007240.1"/>
    </source>
</evidence>
<reference evidence="4" key="2">
    <citation type="submission" date="2025-08" db="UniProtKB">
        <authorList>
            <consortium name="Ensembl"/>
        </authorList>
    </citation>
    <scope>IDENTIFICATION</scope>
</reference>
<sequence length="745" mass="82542">MDSADSTPLQREIALQAERLERHETMLQHVAKEQSALLQVVSELKGMLLATPRAPVQPQGGPAQPQPPIALLDEAAASPLPPSPPPPRREHALPVPEKFGGDLDKCRGFLIQCSLMFRQQTQAYASDITKITFMVELLTGRALQWAQAVLSAQPSISYSNFLSKFRCVFDKGSNPDSAAHRLFALKQGRRTVADFSVDFWILSEELASKELPKSLSALVNLCISLDDHMREFGRRSGDGRRSAGGVGIPSLEWREEEPDSPADEEQPMQLGRTRFNRRRRRLVGECFECGKRGHFADALKVGILTGAPASSVLHLSCPAKLQFLSCIHPCNVLIDSGAEQSFVDEALAFKIGLPVVPLPETLEVSALNGSTLASVSHRTQEITLTLSGNHTERIRLFLLKAPHTPLVLGFPWLQQHNPHIDWARGCITGWSTYCHEQCLRSAVPVCVTTDPAGLPAPPDLSSVPADYHDLSQVFSKDRAQSLPPHRPYDCGIDLLPGAPLPSSRLYNIAKPERESMERYITDSLAVGIIRPSTSPLGAGFFFVEKKDKTLRPCIDFRGLNKITVKNKYPLPLLVSAFELLQGATLADRRRVPAPAYRVGQQVWLSSRTIPLRTESKKLSPRFLGPFSVQAVLNPVTVRLALPRNMKVHNVFHVSQLRPVRTSPLCPPPEPPLPARMVAGAPAYDITRIMDARRRGRGFQFLVDWAGYGPEERSWVPRSAILDHGMVREFRRRHPDKFRGSPGGSR</sequence>
<dbReference type="InterPro" id="IPR032549">
    <property type="entry name" value="DUF4939"/>
</dbReference>
<dbReference type="AlphaFoldDB" id="A0A3P9BBG8"/>
<dbReference type="GeneTree" id="ENSGT00940000171189"/>
<name>A0A3P9BBG8_9CICH</name>
<dbReference type="InterPro" id="IPR043502">
    <property type="entry name" value="DNA/RNA_pol_sf"/>
</dbReference>
<dbReference type="SUPFAM" id="SSF50630">
    <property type="entry name" value="Acid proteases"/>
    <property type="match status" value="1"/>
</dbReference>
<reference evidence="4" key="3">
    <citation type="submission" date="2025-09" db="UniProtKB">
        <authorList>
            <consortium name="Ensembl"/>
        </authorList>
    </citation>
    <scope>IDENTIFICATION</scope>
</reference>
<protein>
    <recommendedName>
        <fullName evidence="3">Chromo domain-containing protein</fullName>
    </recommendedName>
</protein>
<dbReference type="Pfam" id="PF24626">
    <property type="entry name" value="SH3_Tf2-1"/>
    <property type="match status" value="1"/>
</dbReference>
<dbReference type="Pfam" id="PF08284">
    <property type="entry name" value="RVP_2"/>
    <property type="match status" value="1"/>
</dbReference>
<dbReference type="Ensembl" id="ENSMZET00005007550.1">
    <property type="protein sequence ID" value="ENSMZEP00005007240.1"/>
    <property type="gene ID" value="ENSMZEG00005005578.1"/>
</dbReference>
<dbReference type="PANTHER" id="PTHR15503:SF22">
    <property type="entry name" value="TRANSPOSON TY3-I GAG POLYPROTEIN"/>
    <property type="match status" value="1"/>
</dbReference>
<evidence type="ECO:0000313" key="5">
    <source>
        <dbReference type="Proteomes" id="UP000265160"/>
    </source>
</evidence>
<dbReference type="CDD" id="cd00303">
    <property type="entry name" value="retropepsin_like"/>
    <property type="match status" value="1"/>
</dbReference>
<accession>A0A3P9BBG8</accession>
<dbReference type="Pfam" id="PF16297">
    <property type="entry name" value="DUF4939"/>
    <property type="match status" value="1"/>
</dbReference>
<feature type="domain" description="Chromo" evidence="3">
    <location>
        <begin position="683"/>
        <end position="741"/>
    </location>
</feature>
<dbReference type="Gene3D" id="2.40.70.10">
    <property type="entry name" value="Acid Proteases"/>
    <property type="match status" value="1"/>
</dbReference>
<evidence type="ECO:0000259" key="3">
    <source>
        <dbReference type="PROSITE" id="PS50013"/>
    </source>
</evidence>
<feature type="compositionally biased region" description="Acidic residues" evidence="2">
    <location>
        <begin position="254"/>
        <end position="266"/>
    </location>
</feature>
<dbReference type="Proteomes" id="UP000265160">
    <property type="component" value="LG15"/>
</dbReference>
<dbReference type="Pfam" id="PF00385">
    <property type="entry name" value="Chromo"/>
    <property type="match status" value="1"/>
</dbReference>
<organism evidence="4 5">
    <name type="scientific">Maylandia zebra</name>
    <name type="common">zebra mbuna</name>
    <dbReference type="NCBI Taxonomy" id="106582"/>
    <lineage>
        <taxon>Eukaryota</taxon>
        <taxon>Metazoa</taxon>
        <taxon>Chordata</taxon>
        <taxon>Craniata</taxon>
        <taxon>Vertebrata</taxon>
        <taxon>Euteleostomi</taxon>
        <taxon>Actinopterygii</taxon>
        <taxon>Neopterygii</taxon>
        <taxon>Teleostei</taxon>
        <taxon>Neoteleostei</taxon>
        <taxon>Acanthomorphata</taxon>
        <taxon>Ovalentaria</taxon>
        <taxon>Cichlomorphae</taxon>
        <taxon>Cichliformes</taxon>
        <taxon>Cichlidae</taxon>
        <taxon>African cichlids</taxon>
        <taxon>Pseudocrenilabrinae</taxon>
        <taxon>Haplochromini</taxon>
        <taxon>Maylandia</taxon>
        <taxon>Maylandia zebra complex</taxon>
    </lineage>
</organism>
<dbReference type="PROSITE" id="PS50013">
    <property type="entry name" value="CHROMO_2"/>
    <property type="match status" value="1"/>
</dbReference>
<dbReference type="PANTHER" id="PTHR15503">
    <property type="entry name" value="LDOC1 RELATED"/>
    <property type="match status" value="1"/>
</dbReference>
<dbReference type="InterPro" id="IPR000953">
    <property type="entry name" value="Chromo/chromo_shadow_dom"/>
</dbReference>
<dbReference type="InterPro" id="IPR016197">
    <property type="entry name" value="Chromo-like_dom_sf"/>
</dbReference>
<dbReference type="SMART" id="SM00298">
    <property type="entry name" value="CHROMO"/>
    <property type="match status" value="1"/>
</dbReference>
<evidence type="ECO:0000256" key="1">
    <source>
        <dbReference type="ARBA" id="ARBA00004123"/>
    </source>
</evidence>
<dbReference type="InterPro" id="IPR021109">
    <property type="entry name" value="Peptidase_aspartic_dom_sf"/>
</dbReference>
<reference evidence="4 5" key="1">
    <citation type="journal article" date="2014" name="Nature">
        <title>The genomic substrate for adaptive radiation in African cichlid fish.</title>
        <authorList>
            <person name="Brawand D."/>
            <person name="Wagner C.E."/>
            <person name="Li Y.I."/>
            <person name="Malinsky M."/>
            <person name="Keller I."/>
            <person name="Fan S."/>
            <person name="Simakov O."/>
            <person name="Ng A.Y."/>
            <person name="Lim Z.W."/>
            <person name="Bezault E."/>
            <person name="Turner-Maier J."/>
            <person name="Johnson J."/>
            <person name="Alcazar R."/>
            <person name="Noh H.J."/>
            <person name="Russell P."/>
            <person name="Aken B."/>
            <person name="Alfoldi J."/>
            <person name="Amemiya C."/>
            <person name="Azzouzi N."/>
            <person name="Baroiller J.F."/>
            <person name="Barloy-Hubler F."/>
            <person name="Berlin A."/>
            <person name="Bloomquist R."/>
            <person name="Carleton K.L."/>
            <person name="Conte M.A."/>
            <person name="D'Cotta H."/>
            <person name="Eshel O."/>
            <person name="Gaffney L."/>
            <person name="Galibert F."/>
            <person name="Gante H.F."/>
            <person name="Gnerre S."/>
            <person name="Greuter L."/>
            <person name="Guyon R."/>
            <person name="Haddad N.S."/>
            <person name="Haerty W."/>
            <person name="Harris R.M."/>
            <person name="Hofmann H.A."/>
            <person name="Hourlier T."/>
            <person name="Hulata G."/>
            <person name="Jaffe D.B."/>
            <person name="Lara M."/>
            <person name="Lee A.P."/>
            <person name="MacCallum I."/>
            <person name="Mwaiko S."/>
            <person name="Nikaido M."/>
            <person name="Nishihara H."/>
            <person name="Ozouf-Costaz C."/>
            <person name="Penman D.J."/>
            <person name="Przybylski D."/>
            <person name="Rakotomanga M."/>
            <person name="Renn S.C.P."/>
            <person name="Ribeiro F.J."/>
            <person name="Ron M."/>
            <person name="Salzburger W."/>
            <person name="Sanchez-Pulido L."/>
            <person name="Santos M.E."/>
            <person name="Searle S."/>
            <person name="Sharpe T."/>
            <person name="Swofford R."/>
            <person name="Tan F.J."/>
            <person name="Williams L."/>
            <person name="Young S."/>
            <person name="Yin S."/>
            <person name="Okada N."/>
            <person name="Kocher T.D."/>
            <person name="Miska E.A."/>
            <person name="Lander E.S."/>
            <person name="Venkatesh B."/>
            <person name="Fernald R.D."/>
            <person name="Meyer A."/>
            <person name="Ponting C.P."/>
            <person name="Streelman J.T."/>
            <person name="Lindblad-Toh K."/>
            <person name="Seehausen O."/>
            <person name="Di Palma F."/>
        </authorList>
    </citation>
    <scope>NUCLEOTIDE SEQUENCE</scope>
</reference>
<keyword evidence="5" id="KW-1185">Reference proteome</keyword>
<dbReference type="SUPFAM" id="SSF56672">
    <property type="entry name" value="DNA/RNA polymerases"/>
    <property type="match status" value="1"/>
</dbReference>
<feature type="region of interest" description="Disordered" evidence="2">
    <location>
        <begin position="234"/>
        <end position="273"/>
    </location>
</feature>
<dbReference type="STRING" id="106582.ENSMZEP00005007240"/>
<dbReference type="Gene3D" id="2.40.50.40">
    <property type="match status" value="1"/>
</dbReference>
<dbReference type="SUPFAM" id="SSF54160">
    <property type="entry name" value="Chromo domain-like"/>
    <property type="match status" value="1"/>
</dbReference>
<comment type="subcellular location">
    <subcellularLocation>
        <location evidence="1">Nucleus</location>
    </subcellularLocation>
</comment>
<dbReference type="InterPro" id="IPR032567">
    <property type="entry name" value="RTL1-rel"/>
</dbReference>
<evidence type="ECO:0000256" key="2">
    <source>
        <dbReference type="SAM" id="MobiDB-lite"/>
    </source>
</evidence>
<dbReference type="GO" id="GO:0005634">
    <property type="term" value="C:nucleus"/>
    <property type="evidence" value="ECO:0007669"/>
    <property type="project" value="UniProtKB-SubCell"/>
</dbReference>
<dbReference type="InterPro" id="IPR023780">
    <property type="entry name" value="Chromo_domain"/>
</dbReference>
<dbReference type="InterPro" id="IPR056924">
    <property type="entry name" value="SH3_Tf2-1"/>
</dbReference>
<feature type="region of interest" description="Disordered" evidence="2">
    <location>
        <begin position="75"/>
        <end position="94"/>
    </location>
</feature>
<dbReference type="Gene3D" id="3.10.10.10">
    <property type="entry name" value="HIV Type 1 Reverse Transcriptase, subunit A, domain 1"/>
    <property type="match status" value="1"/>
</dbReference>